<sequence length="240" mass="25038">MRRQVSAIVAIVVGASALSACGTAFASTFEDDAALNGDITAVHLDAIDSGRVTLRGGASKASLHRTVEYRGDRPEGATHRIENGVLKLSDCGSNCSVNYTLDLPAGLPVTGRTDNGAINLSKVGAVNVSTDNGAVRLDDVTGPVRARTDNGKVEGRNLKGDRIDVRTDNGKIILTPAKPQNIRAETSNGSITLTVPQGRYRVSSRADSGDRKIGIQNDASAPHHLELVTDNGDITVKSGG</sequence>
<dbReference type="EMBL" id="RBWU01000001">
    <property type="protein sequence ID" value="RKS79345.1"/>
    <property type="molecule type" value="Genomic_DNA"/>
</dbReference>
<dbReference type="PROSITE" id="PS51257">
    <property type="entry name" value="PROKAR_LIPOPROTEIN"/>
    <property type="match status" value="1"/>
</dbReference>
<dbReference type="AlphaFoldDB" id="A0A495QYR1"/>
<keyword evidence="4" id="KW-1185">Reference proteome</keyword>
<gene>
    <name evidence="3" type="ORF">BZB76_0806</name>
</gene>
<feature type="domain" description="DUF4097" evidence="2">
    <location>
        <begin position="114"/>
        <end position="236"/>
    </location>
</feature>
<feature type="chain" id="PRO_5019842842" evidence="1">
    <location>
        <begin position="27"/>
        <end position="240"/>
    </location>
</feature>
<name>A0A495QYR1_9ACTN</name>
<evidence type="ECO:0000256" key="1">
    <source>
        <dbReference type="SAM" id="SignalP"/>
    </source>
</evidence>
<dbReference type="Proteomes" id="UP000274601">
    <property type="component" value="Unassembled WGS sequence"/>
</dbReference>
<proteinExistence type="predicted"/>
<evidence type="ECO:0000313" key="4">
    <source>
        <dbReference type="Proteomes" id="UP000274601"/>
    </source>
</evidence>
<comment type="caution">
    <text evidence="3">The sequence shown here is derived from an EMBL/GenBank/DDBJ whole genome shotgun (WGS) entry which is preliminary data.</text>
</comment>
<dbReference type="OrthoDB" id="4331847at2"/>
<protein>
    <submittedName>
        <fullName evidence="3">Putative adhesin</fullName>
    </submittedName>
</protein>
<feature type="signal peptide" evidence="1">
    <location>
        <begin position="1"/>
        <end position="26"/>
    </location>
</feature>
<evidence type="ECO:0000259" key="2">
    <source>
        <dbReference type="Pfam" id="PF13349"/>
    </source>
</evidence>
<dbReference type="InterPro" id="IPR025164">
    <property type="entry name" value="Toastrack_DUF4097"/>
</dbReference>
<dbReference type="Pfam" id="PF13349">
    <property type="entry name" value="DUF4097"/>
    <property type="match status" value="1"/>
</dbReference>
<reference evidence="3 4" key="1">
    <citation type="submission" date="2018-10" db="EMBL/GenBank/DDBJ databases">
        <title>Genomic Encyclopedia of Archaeal and Bacterial Type Strains, Phase II (KMG-II): from individual species to whole genera.</title>
        <authorList>
            <person name="Goeker M."/>
        </authorList>
    </citation>
    <scope>NUCLEOTIDE SEQUENCE [LARGE SCALE GENOMIC DNA]</scope>
    <source>
        <strain evidence="3 4">DSM 43383</strain>
    </source>
</reference>
<keyword evidence="1" id="KW-0732">Signal</keyword>
<organism evidence="3 4">
    <name type="scientific">Actinomadura pelletieri DSM 43383</name>
    <dbReference type="NCBI Taxonomy" id="1120940"/>
    <lineage>
        <taxon>Bacteria</taxon>
        <taxon>Bacillati</taxon>
        <taxon>Actinomycetota</taxon>
        <taxon>Actinomycetes</taxon>
        <taxon>Streptosporangiales</taxon>
        <taxon>Thermomonosporaceae</taxon>
        <taxon>Actinomadura</taxon>
    </lineage>
</organism>
<accession>A0A495QYR1</accession>
<evidence type="ECO:0000313" key="3">
    <source>
        <dbReference type="EMBL" id="RKS79345.1"/>
    </source>
</evidence>